<dbReference type="EMBL" id="JALLAZ020000942">
    <property type="protein sequence ID" value="KAL3784077.1"/>
    <property type="molecule type" value="Genomic_DNA"/>
</dbReference>
<feature type="signal peptide" evidence="2">
    <location>
        <begin position="1"/>
        <end position="23"/>
    </location>
</feature>
<dbReference type="Proteomes" id="UP001530315">
    <property type="component" value="Unassembled WGS sequence"/>
</dbReference>
<keyword evidence="4" id="KW-1185">Reference proteome</keyword>
<evidence type="ECO:0000256" key="2">
    <source>
        <dbReference type="SAM" id="SignalP"/>
    </source>
</evidence>
<feature type="compositionally biased region" description="Basic and acidic residues" evidence="1">
    <location>
        <begin position="90"/>
        <end position="103"/>
    </location>
</feature>
<evidence type="ECO:0000313" key="4">
    <source>
        <dbReference type="Proteomes" id="UP001530315"/>
    </source>
</evidence>
<comment type="caution">
    <text evidence="3">The sequence shown here is derived from an EMBL/GenBank/DDBJ whole genome shotgun (WGS) entry which is preliminary data.</text>
</comment>
<sequence>MVSFLLLLLLLLLLLPLPSPFHAHSDPRRLESGSSCVVIHSPRRFSSRGPSHRVSSPSTRRRRRLDVAPCTTENKSHAYYPHDRRHRPSHRPEDKEEGGGVGYGRKEIQDVLGPIGLLALNAIELVVVTAGPYVSGGMLGYVPGGMMGAPSALFGKSAMGGMAIVSCGSWATLNASFSGFNGLVRLCQGEGAFLNRSGGPEAMTRGGAMYAGFTYVLNRFFKSPSPSSLSTASQRLSEFMCMDLPLDDDYDDRAF</sequence>
<evidence type="ECO:0000313" key="3">
    <source>
        <dbReference type="EMBL" id="KAL3784077.1"/>
    </source>
</evidence>
<dbReference type="AlphaFoldDB" id="A0ABD3P7P9"/>
<organism evidence="3 4">
    <name type="scientific">Stephanodiscus triporus</name>
    <dbReference type="NCBI Taxonomy" id="2934178"/>
    <lineage>
        <taxon>Eukaryota</taxon>
        <taxon>Sar</taxon>
        <taxon>Stramenopiles</taxon>
        <taxon>Ochrophyta</taxon>
        <taxon>Bacillariophyta</taxon>
        <taxon>Coscinodiscophyceae</taxon>
        <taxon>Thalassiosirophycidae</taxon>
        <taxon>Stephanodiscales</taxon>
        <taxon>Stephanodiscaceae</taxon>
        <taxon>Stephanodiscus</taxon>
    </lineage>
</organism>
<feature type="region of interest" description="Disordered" evidence="1">
    <location>
        <begin position="42"/>
        <end position="103"/>
    </location>
</feature>
<keyword evidence="2" id="KW-0732">Signal</keyword>
<proteinExistence type="predicted"/>
<reference evidence="3 4" key="1">
    <citation type="submission" date="2024-10" db="EMBL/GenBank/DDBJ databases">
        <title>Updated reference genomes for cyclostephanoid diatoms.</title>
        <authorList>
            <person name="Roberts W.R."/>
            <person name="Alverson A.J."/>
        </authorList>
    </citation>
    <scope>NUCLEOTIDE SEQUENCE [LARGE SCALE GENOMIC DNA]</scope>
    <source>
        <strain evidence="3 4">AJA276-08</strain>
    </source>
</reference>
<evidence type="ECO:0000256" key="1">
    <source>
        <dbReference type="SAM" id="MobiDB-lite"/>
    </source>
</evidence>
<gene>
    <name evidence="3" type="ORF">ACHAW5_008017</name>
</gene>
<feature type="chain" id="PRO_5044879474" evidence="2">
    <location>
        <begin position="24"/>
        <end position="255"/>
    </location>
</feature>
<accession>A0ABD3P7P9</accession>
<protein>
    <submittedName>
        <fullName evidence="3">Uncharacterized protein</fullName>
    </submittedName>
</protein>
<name>A0ABD3P7P9_9STRA</name>